<feature type="transmembrane region" description="Helical" evidence="2">
    <location>
        <begin position="20"/>
        <end position="41"/>
    </location>
</feature>
<sequence length="222" mass="22726">MGSSGQHPHTRIRMTGTGTWSVLTASFAATLGMVVCLAVTLPPLWALQSLLRKELWPSPAWVPPLASCAVVVVPLFATVCAFLFNITSRCSGGLALTLTGDTPAATPARDREAGDGEARTAGPGPGPGPGTDADAYGPAVLDPVHPAPTPHTPTRAASPDPASTHPPRPENSGPRMRAPRTQPPGSRSPEPSPQAPDPQAPDPQNPDRRDPGPAAAGARPGP</sequence>
<feature type="compositionally biased region" description="Low complexity" evidence="1">
    <location>
        <begin position="212"/>
        <end position="222"/>
    </location>
</feature>
<feature type="compositionally biased region" description="Pro residues" evidence="1">
    <location>
        <begin position="190"/>
        <end position="204"/>
    </location>
</feature>
<keyword evidence="2" id="KW-0812">Transmembrane</keyword>
<protein>
    <submittedName>
        <fullName evidence="3">Uncharacterized protein</fullName>
    </submittedName>
</protein>
<accession>A0A7X1I8D7</accession>
<evidence type="ECO:0000256" key="2">
    <source>
        <dbReference type="SAM" id="Phobius"/>
    </source>
</evidence>
<feature type="compositionally biased region" description="Low complexity" evidence="1">
    <location>
        <begin position="130"/>
        <end position="139"/>
    </location>
</feature>
<dbReference type="Proteomes" id="UP000517694">
    <property type="component" value="Unassembled WGS sequence"/>
</dbReference>
<proteinExistence type="predicted"/>
<feature type="region of interest" description="Disordered" evidence="1">
    <location>
        <begin position="98"/>
        <end position="222"/>
    </location>
</feature>
<dbReference type="EMBL" id="JACMHY010000020">
    <property type="protein sequence ID" value="MBC2869673.1"/>
    <property type="molecule type" value="Genomic_DNA"/>
</dbReference>
<evidence type="ECO:0000313" key="3">
    <source>
        <dbReference type="EMBL" id="MBC2869673.1"/>
    </source>
</evidence>
<keyword evidence="2" id="KW-0472">Membrane</keyword>
<evidence type="ECO:0000256" key="1">
    <source>
        <dbReference type="SAM" id="MobiDB-lite"/>
    </source>
</evidence>
<feature type="transmembrane region" description="Helical" evidence="2">
    <location>
        <begin position="61"/>
        <end position="84"/>
    </location>
</feature>
<name>A0A7X1I8D7_9ACTN</name>
<comment type="caution">
    <text evidence="3">The sequence shown here is derived from an EMBL/GenBank/DDBJ whole genome shotgun (WGS) entry which is preliminary data.</text>
</comment>
<dbReference type="RefSeq" id="WP_185948402.1">
    <property type="nucleotide sequence ID" value="NZ_JACMHY010000020.1"/>
</dbReference>
<gene>
    <name evidence="3" type="ORF">H1R13_33410</name>
</gene>
<reference evidence="3 4" key="1">
    <citation type="submission" date="2020-08" db="EMBL/GenBank/DDBJ databases">
        <title>Whole-Genome Sequence of French Clinical Streptomyces mexicanus Strain Q0842.</title>
        <authorList>
            <person name="Boxberger M."/>
            <person name="La Scola B."/>
        </authorList>
    </citation>
    <scope>NUCLEOTIDE SEQUENCE [LARGE SCALE GENOMIC DNA]</scope>
    <source>
        <strain evidence="3 4">Marseille-Q0842</strain>
    </source>
</reference>
<evidence type="ECO:0000313" key="4">
    <source>
        <dbReference type="Proteomes" id="UP000517694"/>
    </source>
</evidence>
<organism evidence="3 4">
    <name type="scientific">Streptomyces mexicanus</name>
    <dbReference type="NCBI Taxonomy" id="178566"/>
    <lineage>
        <taxon>Bacteria</taxon>
        <taxon>Bacillati</taxon>
        <taxon>Actinomycetota</taxon>
        <taxon>Actinomycetes</taxon>
        <taxon>Kitasatosporales</taxon>
        <taxon>Streptomycetaceae</taxon>
        <taxon>Streptomyces</taxon>
    </lineage>
</organism>
<dbReference type="AlphaFoldDB" id="A0A7X1I8D7"/>
<feature type="compositionally biased region" description="Basic and acidic residues" evidence="1">
    <location>
        <begin position="108"/>
        <end position="118"/>
    </location>
</feature>
<keyword evidence="4" id="KW-1185">Reference proteome</keyword>
<keyword evidence="2" id="KW-1133">Transmembrane helix</keyword>